<evidence type="ECO:0000259" key="1">
    <source>
        <dbReference type="Pfam" id="PF04149"/>
    </source>
</evidence>
<dbReference type="Pfam" id="PF04149">
    <property type="entry name" value="DUF397"/>
    <property type="match status" value="1"/>
</dbReference>
<gene>
    <name evidence="2" type="ORF">LG943_20390</name>
</gene>
<evidence type="ECO:0000313" key="2">
    <source>
        <dbReference type="EMBL" id="MDA0566651.1"/>
    </source>
</evidence>
<name>A0A9X3SQH1_9ACTN</name>
<proteinExistence type="predicted"/>
<organism evidence="2 3">
    <name type="scientific">Streptomonospora mangrovi</name>
    <dbReference type="NCBI Taxonomy" id="2883123"/>
    <lineage>
        <taxon>Bacteria</taxon>
        <taxon>Bacillati</taxon>
        <taxon>Actinomycetota</taxon>
        <taxon>Actinomycetes</taxon>
        <taxon>Streptosporangiales</taxon>
        <taxon>Nocardiopsidaceae</taxon>
        <taxon>Streptomonospora</taxon>
    </lineage>
</organism>
<sequence length="65" mass="7158">MRATTQSATDAFRTSSYTRSENCVEVADAPGASAVRDSKNRQMGDIQFPSTEWIRFLGAVKADRT</sequence>
<dbReference type="RefSeq" id="WP_270073906.1">
    <property type="nucleotide sequence ID" value="NZ_JAJAQC010000039.1"/>
</dbReference>
<dbReference type="AlphaFoldDB" id="A0A9X3SQH1"/>
<feature type="domain" description="DUF397" evidence="1">
    <location>
        <begin position="12"/>
        <end position="61"/>
    </location>
</feature>
<comment type="caution">
    <text evidence="2">The sequence shown here is derived from an EMBL/GenBank/DDBJ whole genome shotgun (WGS) entry which is preliminary data.</text>
</comment>
<dbReference type="EMBL" id="JAJAQC010000039">
    <property type="protein sequence ID" value="MDA0566651.1"/>
    <property type="molecule type" value="Genomic_DNA"/>
</dbReference>
<keyword evidence="3" id="KW-1185">Reference proteome</keyword>
<accession>A0A9X3SQH1</accession>
<protein>
    <submittedName>
        <fullName evidence="2">DUF397 domain-containing protein</fullName>
    </submittedName>
</protein>
<dbReference type="Proteomes" id="UP001140076">
    <property type="component" value="Unassembled WGS sequence"/>
</dbReference>
<evidence type="ECO:0000313" key="3">
    <source>
        <dbReference type="Proteomes" id="UP001140076"/>
    </source>
</evidence>
<dbReference type="InterPro" id="IPR007278">
    <property type="entry name" value="DUF397"/>
</dbReference>
<reference evidence="2" key="1">
    <citation type="submission" date="2021-10" db="EMBL/GenBank/DDBJ databases">
        <title>Streptomonospora sp. nov., isolated from mangrove soil.</title>
        <authorList>
            <person name="Chen X."/>
            <person name="Ge X."/>
            <person name="Liu W."/>
        </authorList>
    </citation>
    <scope>NUCLEOTIDE SEQUENCE</scope>
    <source>
        <strain evidence="2">S1-112</strain>
    </source>
</reference>